<dbReference type="GO" id="GO:0005576">
    <property type="term" value="C:extracellular region"/>
    <property type="evidence" value="ECO:0007669"/>
    <property type="project" value="UniProtKB-SubCell"/>
</dbReference>
<dbReference type="PANTHER" id="PTHR15427">
    <property type="entry name" value="EMILIN ELASTIN MICROFIBRIL INTERFACE-LOCATED PROTEIN ELASTIN MICROFIBRIL INTERFACER"/>
    <property type="match status" value="1"/>
</dbReference>
<feature type="compositionally biased region" description="Low complexity" evidence="5">
    <location>
        <begin position="76"/>
        <end position="94"/>
    </location>
</feature>
<evidence type="ECO:0000256" key="2">
    <source>
        <dbReference type="ARBA" id="ARBA00022525"/>
    </source>
</evidence>
<dbReference type="Pfam" id="PF00386">
    <property type="entry name" value="C1q"/>
    <property type="match status" value="1"/>
</dbReference>
<dbReference type="AlphaFoldDB" id="A0A8C7EWR5"/>
<dbReference type="GO" id="GO:0005581">
    <property type="term" value="C:collagen trimer"/>
    <property type="evidence" value="ECO:0007669"/>
    <property type="project" value="UniProtKB-KW"/>
</dbReference>
<dbReference type="InterPro" id="IPR008983">
    <property type="entry name" value="Tumour_necrosis_fac-like_dom"/>
</dbReference>
<dbReference type="GO" id="GO:0098890">
    <property type="term" value="C:extrinsic component of postsynaptic membrane"/>
    <property type="evidence" value="ECO:0007669"/>
    <property type="project" value="Ensembl"/>
</dbReference>
<dbReference type="FunFam" id="2.60.120.40:FF:000001">
    <property type="entry name" value="Complement C1q B chain"/>
    <property type="match status" value="1"/>
</dbReference>
<evidence type="ECO:0000256" key="3">
    <source>
        <dbReference type="ARBA" id="ARBA00022729"/>
    </source>
</evidence>
<dbReference type="KEGG" id="nvs:122898609"/>
<dbReference type="GeneID" id="122898609"/>
<dbReference type="GO" id="GO:0098883">
    <property type="term" value="P:synapse pruning"/>
    <property type="evidence" value="ECO:0007669"/>
    <property type="project" value="Ensembl"/>
</dbReference>
<dbReference type="SMART" id="SM00110">
    <property type="entry name" value="C1Q"/>
    <property type="match status" value="1"/>
</dbReference>
<feature type="region of interest" description="Disordered" evidence="5">
    <location>
        <begin position="36"/>
        <end position="111"/>
    </location>
</feature>
<dbReference type="PRINTS" id="PR00007">
    <property type="entry name" value="COMPLEMNTC1Q"/>
</dbReference>
<evidence type="ECO:0000256" key="4">
    <source>
        <dbReference type="ARBA" id="ARBA00023119"/>
    </source>
</evidence>
<evidence type="ECO:0000256" key="6">
    <source>
        <dbReference type="SAM" id="SignalP"/>
    </source>
</evidence>
<feature type="domain" description="C1q" evidence="7">
    <location>
        <begin position="113"/>
        <end position="249"/>
    </location>
</feature>
<dbReference type="GO" id="GO:0098888">
    <property type="term" value="C:extrinsic component of presynaptic membrane"/>
    <property type="evidence" value="ECO:0007669"/>
    <property type="project" value="Ensembl"/>
</dbReference>
<evidence type="ECO:0000256" key="5">
    <source>
        <dbReference type="SAM" id="MobiDB-lite"/>
    </source>
</evidence>
<organism evidence="8 9">
    <name type="scientific">Neovison vison</name>
    <name type="common">American mink</name>
    <name type="synonym">Mustela vison</name>
    <dbReference type="NCBI Taxonomy" id="452646"/>
    <lineage>
        <taxon>Eukaryota</taxon>
        <taxon>Metazoa</taxon>
        <taxon>Chordata</taxon>
        <taxon>Craniata</taxon>
        <taxon>Vertebrata</taxon>
        <taxon>Euteleostomi</taxon>
        <taxon>Mammalia</taxon>
        <taxon>Eutheria</taxon>
        <taxon>Laurasiatheria</taxon>
        <taxon>Carnivora</taxon>
        <taxon>Caniformia</taxon>
        <taxon>Musteloidea</taxon>
        <taxon>Mustelidae</taxon>
        <taxon>Mustelinae</taxon>
        <taxon>Neogale</taxon>
    </lineage>
</organism>
<keyword evidence="3 6" id="KW-0732">Signal</keyword>
<dbReference type="GO" id="GO:0042802">
    <property type="term" value="F:identical protein binding"/>
    <property type="evidence" value="ECO:0007669"/>
    <property type="project" value="Ensembl"/>
</dbReference>
<dbReference type="Ensembl" id="ENSNVIT00000033963.1">
    <property type="protein sequence ID" value="ENSNVIP00000029320.1"/>
    <property type="gene ID" value="ENSNVIG00000022599.1"/>
</dbReference>
<proteinExistence type="predicted"/>
<keyword evidence="2" id="KW-0964">Secreted</keyword>
<name>A0A8C7EWR5_NEOVI</name>
<dbReference type="RefSeq" id="XP_044092252.1">
    <property type="nucleotide sequence ID" value="XM_044236317.1"/>
</dbReference>
<feature type="compositionally biased region" description="Basic and acidic residues" evidence="5">
    <location>
        <begin position="66"/>
        <end position="75"/>
    </location>
</feature>
<evidence type="ECO:0000313" key="8">
    <source>
        <dbReference type="Ensembl" id="ENSNVIP00000029320.1"/>
    </source>
</evidence>
<dbReference type="Gene3D" id="2.60.120.40">
    <property type="match status" value="1"/>
</dbReference>
<sequence>MTAPRGCVLVLLLLLSLSGASRAQSSCTGHAAIPGIPGIPGAPGSNGKPGTPGTKGEKGLPGLAGDHGEFGEKGDPGMPGKPGKVGPKGPIGPKGSPGPPGPRGPKGESGDYKATQKIAFSATRTINSVLRREQPIRFDHVITNENRNYEPRSGKFTCNVPGIYYFAYHASSRGNLCVNLMRGRERMEKVVTFCDYAQNTFQVTTGGVVLKLSEGENVFLQATDKNALLGLEGANSIFSGFLLFPDTEV</sequence>
<reference evidence="8" key="1">
    <citation type="submission" date="2025-08" db="UniProtKB">
        <authorList>
            <consortium name="Ensembl"/>
        </authorList>
    </citation>
    <scope>IDENTIFICATION</scope>
</reference>
<dbReference type="InterPro" id="IPR008160">
    <property type="entry name" value="Collagen"/>
</dbReference>
<accession>A0A8C7EWR5</accession>
<dbReference type="CTD" id="713"/>
<dbReference type="GO" id="GO:0098978">
    <property type="term" value="C:glutamatergic synapse"/>
    <property type="evidence" value="ECO:0007669"/>
    <property type="project" value="Ensembl"/>
</dbReference>
<evidence type="ECO:0000259" key="7">
    <source>
        <dbReference type="PROSITE" id="PS50871"/>
    </source>
</evidence>
<feature type="signal peptide" evidence="6">
    <location>
        <begin position="1"/>
        <end position="23"/>
    </location>
</feature>
<dbReference type="GeneTree" id="ENSGT00940000161091"/>
<dbReference type="PANTHER" id="PTHR15427:SF18">
    <property type="entry name" value="COMPLEMENT C1Q SUBCOMPONENT SUBUNIT B"/>
    <property type="match status" value="1"/>
</dbReference>
<feature type="chain" id="PRO_5034952164" evidence="6">
    <location>
        <begin position="24"/>
        <end position="249"/>
    </location>
</feature>
<dbReference type="GO" id="GO:0048839">
    <property type="term" value="P:inner ear development"/>
    <property type="evidence" value="ECO:0007669"/>
    <property type="project" value="Ensembl"/>
</dbReference>
<dbReference type="SUPFAM" id="SSF49842">
    <property type="entry name" value="TNF-like"/>
    <property type="match status" value="1"/>
</dbReference>
<dbReference type="Pfam" id="PF01391">
    <property type="entry name" value="Collagen"/>
    <property type="match status" value="1"/>
</dbReference>
<comment type="subcellular location">
    <subcellularLocation>
        <location evidence="1">Secreted</location>
    </subcellularLocation>
</comment>
<evidence type="ECO:0000313" key="9">
    <source>
        <dbReference type="Proteomes" id="UP000694425"/>
    </source>
</evidence>
<dbReference type="InterPro" id="IPR050392">
    <property type="entry name" value="Collagen/C1q_domain"/>
</dbReference>
<protein>
    <submittedName>
        <fullName evidence="8">Complement C1q B chain</fullName>
    </submittedName>
</protein>
<dbReference type="InterPro" id="IPR001073">
    <property type="entry name" value="C1q_dom"/>
</dbReference>
<keyword evidence="9" id="KW-1185">Reference proteome</keyword>
<dbReference type="PROSITE" id="PS50871">
    <property type="entry name" value="C1Q"/>
    <property type="match status" value="1"/>
</dbReference>
<reference evidence="8" key="2">
    <citation type="submission" date="2025-09" db="UniProtKB">
        <authorList>
            <consortium name="Ensembl"/>
        </authorList>
    </citation>
    <scope>IDENTIFICATION</scope>
</reference>
<dbReference type="Proteomes" id="UP000694425">
    <property type="component" value="Unplaced"/>
</dbReference>
<gene>
    <name evidence="8" type="primary">C1QB</name>
</gene>
<evidence type="ECO:0000256" key="1">
    <source>
        <dbReference type="ARBA" id="ARBA00004613"/>
    </source>
</evidence>
<keyword evidence="4" id="KW-0176">Collagen</keyword>